<evidence type="ECO:0000259" key="11">
    <source>
        <dbReference type="Pfam" id="PF01113"/>
    </source>
</evidence>
<gene>
    <name evidence="9 13" type="primary">dapB</name>
    <name evidence="13" type="ORF">OXH55_08005</name>
</gene>
<comment type="function">
    <text evidence="9">Catalyzes the conversion of 4-hydroxy-tetrahydrodipicolinate (HTPA) to tetrahydrodipicolinate.</text>
</comment>
<evidence type="ECO:0000256" key="10">
    <source>
        <dbReference type="NCBIfam" id="TIGR00036"/>
    </source>
</evidence>
<dbReference type="HAMAP" id="MF_00102">
    <property type="entry name" value="DapB"/>
    <property type="match status" value="1"/>
</dbReference>
<keyword evidence="4 9" id="KW-0521">NADP</keyword>
<feature type="binding site" evidence="9">
    <location>
        <position position="143"/>
    </location>
    <ligand>
        <name>(S)-2,3,4,5-tetrahydrodipicolinate</name>
        <dbReference type="ChEBI" id="CHEBI:16845"/>
    </ligand>
</feature>
<dbReference type="EMBL" id="JAPQES010000002">
    <property type="protein sequence ID" value="MCY6370572.1"/>
    <property type="molecule type" value="Genomic_DNA"/>
</dbReference>
<keyword evidence="5 9" id="KW-0220">Diaminopimelate biosynthesis</keyword>
<proteinExistence type="inferred from homology"/>
<feature type="binding site" evidence="9">
    <location>
        <begin position="152"/>
        <end position="153"/>
    </location>
    <ligand>
        <name>(S)-2,3,4,5-tetrahydrodipicolinate</name>
        <dbReference type="ChEBI" id="CHEBI:16845"/>
    </ligand>
</feature>
<evidence type="ECO:0000256" key="1">
    <source>
        <dbReference type="ARBA" id="ARBA00006642"/>
    </source>
</evidence>
<feature type="binding site" evidence="9">
    <location>
        <position position="35"/>
    </location>
    <ligand>
        <name>NADP(+)</name>
        <dbReference type="ChEBI" id="CHEBI:58349"/>
    </ligand>
</feature>
<feature type="binding site" evidence="9">
    <location>
        <begin position="8"/>
        <end position="13"/>
    </location>
    <ligand>
        <name>NAD(+)</name>
        <dbReference type="ChEBI" id="CHEBI:57540"/>
    </ligand>
</feature>
<dbReference type="Pfam" id="PF05173">
    <property type="entry name" value="DapB_C"/>
    <property type="match status" value="1"/>
</dbReference>
<dbReference type="RefSeq" id="WP_268049305.1">
    <property type="nucleotide sequence ID" value="NZ_JAPQES010000002.1"/>
</dbReference>
<keyword evidence="3 9" id="KW-0028">Amino-acid biosynthesis</keyword>
<dbReference type="PIRSF" id="PIRSF000161">
    <property type="entry name" value="DHPR"/>
    <property type="match status" value="1"/>
</dbReference>
<sequence length="250" mass="27625">MIRIILSGCLGRMGKVISQSVANFPSLSIVAGIDKNDDDTVKYPVYKTIQECNTVGDVVLDFSRPETLSSLLQYCKDKNLPLILCTTGYSQEQLTQIEEASKEIPIFRSANMSIGINVINNILKKISAMLYENYDIEIIEKHHNQKVDSPSGTALLLANTIKETIPSETIFTKGRDGISKREHKEIGVHAVRGGSIVGEHEVIFAGQGEIIELKHSALSREVFAVGSLKACEFIYGKEKGMYSMDNVINK</sequence>
<dbReference type="GO" id="GO:0008839">
    <property type="term" value="F:4-hydroxy-tetrahydrodipicolinate reductase"/>
    <property type="evidence" value="ECO:0007669"/>
    <property type="project" value="UniProtKB-EC"/>
</dbReference>
<evidence type="ECO:0000259" key="12">
    <source>
        <dbReference type="Pfam" id="PF05173"/>
    </source>
</evidence>
<comment type="pathway">
    <text evidence="9">Amino-acid biosynthesis; L-lysine biosynthesis via DAP pathway; (S)-tetrahydrodipicolinate from L-aspartate: step 4/4.</text>
</comment>
<evidence type="ECO:0000256" key="8">
    <source>
        <dbReference type="ARBA" id="ARBA00023154"/>
    </source>
</evidence>
<keyword evidence="8 9" id="KW-0457">Lysine biosynthesis</keyword>
<evidence type="ECO:0000313" key="13">
    <source>
        <dbReference type="EMBL" id="MCY6370572.1"/>
    </source>
</evidence>
<feature type="binding site" evidence="9">
    <location>
        <position position="34"/>
    </location>
    <ligand>
        <name>NAD(+)</name>
        <dbReference type="ChEBI" id="CHEBI:57540"/>
    </ligand>
</feature>
<comment type="subunit">
    <text evidence="9">Homotetramer.</text>
</comment>
<keyword evidence="2 9" id="KW-0963">Cytoplasm</keyword>
<dbReference type="NCBIfam" id="TIGR00036">
    <property type="entry name" value="dapB"/>
    <property type="match status" value="1"/>
</dbReference>
<keyword evidence="14" id="KW-1185">Reference proteome</keyword>
<dbReference type="InterPro" id="IPR023940">
    <property type="entry name" value="DHDPR_bac"/>
</dbReference>
<evidence type="ECO:0000313" key="14">
    <source>
        <dbReference type="Proteomes" id="UP001079657"/>
    </source>
</evidence>
<keyword evidence="6 9" id="KW-0560">Oxidoreductase</keyword>
<dbReference type="SUPFAM" id="SSF51735">
    <property type="entry name" value="NAD(P)-binding Rossmann-fold domains"/>
    <property type="match status" value="1"/>
</dbReference>
<comment type="caution">
    <text evidence="13">The sequence shown here is derived from an EMBL/GenBank/DDBJ whole genome shotgun (WGS) entry which is preliminary data.</text>
</comment>
<feature type="active site" description="Proton donor" evidence="9">
    <location>
        <position position="146"/>
    </location>
</feature>
<comment type="similarity">
    <text evidence="1 9">Belongs to the DapB family.</text>
</comment>
<dbReference type="Proteomes" id="UP001079657">
    <property type="component" value="Unassembled WGS sequence"/>
</dbReference>
<comment type="catalytic activity">
    <reaction evidence="9">
        <text>(S)-2,3,4,5-tetrahydrodipicolinate + NAD(+) + H2O = (2S,4S)-4-hydroxy-2,3,4,5-tetrahydrodipicolinate + NADH + H(+)</text>
        <dbReference type="Rhea" id="RHEA:35323"/>
        <dbReference type="ChEBI" id="CHEBI:15377"/>
        <dbReference type="ChEBI" id="CHEBI:15378"/>
        <dbReference type="ChEBI" id="CHEBI:16845"/>
        <dbReference type="ChEBI" id="CHEBI:57540"/>
        <dbReference type="ChEBI" id="CHEBI:57945"/>
        <dbReference type="ChEBI" id="CHEBI:67139"/>
        <dbReference type="EC" id="1.17.1.8"/>
    </reaction>
</comment>
<comment type="caution">
    <text evidence="9">Was originally thought to be a dihydrodipicolinate reductase (DHDPR), catalyzing the conversion of dihydrodipicolinate to tetrahydrodipicolinate. However, it was shown in E.coli that the substrate of the enzymatic reaction is not dihydrodipicolinate (DHDP) but in fact (2S,4S)-4-hydroxy-2,3,4,5-tetrahydrodipicolinic acid (HTPA), the product released by the DapA-catalyzed reaction.</text>
</comment>
<evidence type="ECO:0000256" key="4">
    <source>
        <dbReference type="ARBA" id="ARBA00022857"/>
    </source>
</evidence>
<dbReference type="CDD" id="cd02274">
    <property type="entry name" value="DHDPR_N"/>
    <property type="match status" value="1"/>
</dbReference>
<evidence type="ECO:0000256" key="5">
    <source>
        <dbReference type="ARBA" id="ARBA00022915"/>
    </source>
</evidence>
<dbReference type="PROSITE" id="PS01298">
    <property type="entry name" value="DAPB"/>
    <property type="match status" value="1"/>
</dbReference>
<dbReference type="InterPro" id="IPR022663">
    <property type="entry name" value="DapB_C"/>
</dbReference>
<evidence type="ECO:0000256" key="2">
    <source>
        <dbReference type="ARBA" id="ARBA00022490"/>
    </source>
</evidence>
<dbReference type="SUPFAM" id="SSF55347">
    <property type="entry name" value="Glyceraldehyde-3-phosphate dehydrogenase-like, C-terminal domain"/>
    <property type="match status" value="1"/>
</dbReference>
<evidence type="ECO:0000256" key="3">
    <source>
        <dbReference type="ARBA" id="ARBA00022605"/>
    </source>
</evidence>
<evidence type="ECO:0000256" key="7">
    <source>
        <dbReference type="ARBA" id="ARBA00023027"/>
    </source>
</evidence>
<protein>
    <recommendedName>
        <fullName evidence="9 10">4-hydroxy-tetrahydrodipicolinate reductase</fullName>
        <shortName evidence="9">HTPA reductase</shortName>
        <ecNumber evidence="9 10">1.17.1.8</ecNumber>
    </recommendedName>
</protein>
<dbReference type="Gene3D" id="3.40.50.720">
    <property type="entry name" value="NAD(P)-binding Rossmann-like Domain"/>
    <property type="match status" value="1"/>
</dbReference>
<reference evidence="13" key="1">
    <citation type="submission" date="2022-12" db="EMBL/GenBank/DDBJ databases">
        <authorList>
            <person name="Wang J."/>
        </authorList>
    </citation>
    <scope>NUCLEOTIDE SEQUENCE</scope>
    <source>
        <strain evidence="13">HY-42-06</strain>
    </source>
</reference>
<accession>A0ABT4CNF9</accession>
<feature type="binding site" evidence="9">
    <location>
        <begin position="85"/>
        <end position="87"/>
    </location>
    <ligand>
        <name>NAD(+)</name>
        <dbReference type="ChEBI" id="CHEBI:57540"/>
    </ligand>
</feature>
<feature type="domain" description="Dihydrodipicolinate reductase N-terminal" evidence="11">
    <location>
        <begin position="2"/>
        <end position="112"/>
    </location>
</feature>
<dbReference type="InterPro" id="IPR000846">
    <property type="entry name" value="DapB_N"/>
</dbReference>
<organism evidence="13 14">
    <name type="scientific">Clostridium ganghwense</name>
    <dbReference type="NCBI Taxonomy" id="312089"/>
    <lineage>
        <taxon>Bacteria</taxon>
        <taxon>Bacillati</taxon>
        <taxon>Bacillota</taxon>
        <taxon>Clostridia</taxon>
        <taxon>Eubacteriales</taxon>
        <taxon>Clostridiaceae</taxon>
        <taxon>Clostridium</taxon>
    </lineage>
</organism>
<evidence type="ECO:0000256" key="6">
    <source>
        <dbReference type="ARBA" id="ARBA00023002"/>
    </source>
</evidence>
<feature type="active site" description="Proton donor/acceptor" evidence="9">
    <location>
        <position position="142"/>
    </location>
</feature>
<comment type="catalytic activity">
    <reaction evidence="9">
        <text>(S)-2,3,4,5-tetrahydrodipicolinate + NADP(+) + H2O = (2S,4S)-4-hydroxy-2,3,4,5-tetrahydrodipicolinate + NADPH + H(+)</text>
        <dbReference type="Rhea" id="RHEA:35331"/>
        <dbReference type="ChEBI" id="CHEBI:15377"/>
        <dbReference type="ChEBI" id="CHEBI:15378"/>
        <dbReference type="ChEBI" id="CHEBI:16845"/>
        <dbReference type="ChEBI" id="CHEBI:57783"/>
        <dbReference type="ChEBI" id="CHEBI:58349"/>
        <dbReference type="ChEBI" id="CHEBI:67139"/>
        <dbReference type="EC" id="1.17.1.8"/>
    </reaction>
</comment>
<feature type="binding site" evidence="9">
    <location>
        <begin position="109"/>
        <end position="112"/>
    </location>
    <ligand>
        <name>NAD(+)</name>
        <dbReference type="ChEBI" id="CHEBI:57540"/>
    </ligand>
</feature>
<dbReference type="InterPro" id="IPR036291">
    <property type="entry name" value="NAD(P)-bd_dom_sf"/>
</dbReference>
<dbReference type="PANTHER" id="PTHR20836">
    <property type="entry name" value="DIHYDRODIPICOLINATE REDUCTASE"/>
    <property type="match status" value="1"/>
</dbReference>
<feature type="domain" description="Dihydrodipicolinate reductase C-terminal" evidence="12">
    <location>
        <begin position="115"/>
        <end position="248"/>
    </location>
</feature>
<dbReference type="InterPro" id="IPR022664">
    <property type="entry name" value="DapB_N_CS"/>
</dbReference>
<dbReference type="EC" id="1.17.1.8" evidence="9 10"/>
<keyword evidence="7 9" id="KW-0520">NAD</keyword>
<dbReference type="Pfam" id="PF01113">
    <property type="entry name" value="DapB_N"/>
    <property type="match status" value="1"/>
</dbReference>
<dbReference type="Gene3D" id="3.30.360.10">
    <property type="entry name" value="Dihydrodipicolinate Reductase, domain 2"/>
    <property type="match status" value="1"/>
</dbReference>
<name>A0ABT4CNF9_9CLOT</name>
<evidence type="ECO:0000256" key="9">
    <source>
        <dbReference type="HAMAP-Rule" id="MF_00102"/>
    </source>
</evidence>
<dbReference type="PANTHER" id="PTHR20836:SF7">
    <property type="entry name" value="4-HYDROXY-TETRAHYDRODIPICOLINATE REDUCTASE"/>
    <property type="match status" value="1"/>
</dbReference>
<comment type="subcellular location">
    <subcellularLocation>
        <location evidence="9">Cytoplasm</location>
    </subcellularLocation>
</comment>